<dbReference type="CDD" id="cd00769">
    <property type="entry name" value="PheRS_beta_core"/>
    <property type="match status" value="1"/>
</dbReference>
<feature type="domain" description="B5" evidence="19">
    <location>
        <begin position="430"/>
        <end position="507"/>
    </location>
</feature>
<dbReference type="InterPro" id="IPR009061">
    <property type="entry name" value="DNA-bd_dom_put_sf"/>
</dbReference>
<evidence type="ECO:0000259" key="17">
    <source>
        <dbReference type="PROSITE" id="PS50886"/>
    </source>
</evidence>
<dbReference type="RefSeq" id="WP_026937028.1">
    <property type="nucleotide sequence ID" value="NZ_CP028426.1"/>
</dbReference>
<dbReference type="Gene3D" id="3.30.70.380">
    <property type="entry name" value="Ferrodoxin-fold anticodon-binding domain"/>
    <property type="match status" value="1"/>
</dbReference>
<dbReference type="Pfam" id="PF03484">
    <property type="entry name" value="B5"/>
    <property type="match status" value="1"/>
</dbReference>
<dbReference type="NCBIfam" id="TIGR00472">
    <property type="entry name" value="pheT_bact"/>
    <property type="match status" value="1"/>
</dbReference>
<keyword evidence="9 15" id="KW-0067">ATP-binding</keyword>
<dbReference type="PANTHER" id="PTHR10947:SF0">
    <property type="entry name" value="PHENYLALANINE--TRNA LIGASE BETA SUBUNIT"/>
    <property type="match status" value="1"/>
</dbReference>
<dbReference type="InterPro" id="IPR036690">
    <property type="entry name" value="Fdx_antiC-bd_sf"/>
</dbReference>
<dbReference type="SUPFAM" id="SSF50249">
    <property type="entry name" value="Nucleic acid-binding proteins"/>
    <property type="match status" value="1"/>
</dbReference>
<dbReference type="InterPro" id="IPR005121">
    <property type="entry name" value="Fdx_antiC-bd"/>
</dbReference>
<evidence type="ECO:0000259" key="19">
    <source>
        <dbReference type="PROSITE" id="PS51483"/>
    </source>
</evidence>
<dbReference type="SUPFAM" id="SSF55681">
    <property type="entry name" value="Class II aaRS and biotin synthetases"/>
    <property type="match status" value="1"/>
</dbReference>
<evidence type="ECO:0000256" key="10">
    <source>
        <dbReference type="ARBA" id="ARBA00022842"/>
    </source>
</evidence>
<feature type="domain" description="FDX-ACB" evidence="18">
    <location>
        <begin position="763"/>
        <end position="856"/>
    </location>
</feature>
<feature type="binding site" evidence="15">
    <location>
        <position position="495"/>
    </location>
    <ligand>
        <name>Mg(2+)</name>
        <dbReference type="ChEBI" id="CHEBI:18420"/>
        <note>shared with alpha subunit</note>
    </ligand>
</feature>
<keyword evidence="21" id="KW-1185">Reference proteome</keyword>
<dbReference type="Pfam" id="PF03483">
    <property type="entry name" value="B3_4"/>
    <property type="match status" value="1"/>
</dbReference>
<dbReference type="EMBL" id="PXVD01000014">
    <property type="protein sequence ID" value="MDJ1371576.1"/>
    <property type="molecule type" value="Genomic_DNA"/>
</dbReference>
<comment type="subunit">
    <text evidence="3 15">Tetramer of two alpha and two beta subunits.</text>
</comment>
<proteinExistence type="inferred from homology"/>
<comment type="catalytic activity">
    <reaction evidence="14 15">
        <text>tRNA(Phe) + L-phenylalanine + ATP = L-phenylalanyl-tRNA(Phe) + AMP + diphosphate + H(+)</text>
        <dbReference type="Rhea" id="RHEA:19413"/>
        <dbReference type="Rhea" id="RHEA-COMP:9668"/>
        <dbReference type="Rhea" id="RHEA-COMP:9699"/>
        <dbReference type="ChEBI" id="CHEBI:15378"/>
        <dbReference type="ChEBI" id="CHEBI:30616"/>
        <dbReference type="ChEBI" id="CHEBI:33019"/>
        <dbReference type="ChEBI" id="CHEBI:58095"/>
        <dbReference type="ChEBI" id="CHEBI:78442"/>
        <dbReference type="ChEBI" id="CHEBI:78531"/>
        <dbReference type="ChEBI" id="CHEBI:456215"/>
        <dbReference type="EC" id="6.1.1.20"/>
    </reaction>
</comment>
<evidence type="ECO:0000256" key="3">
    <source>
        <dbReference type="ARBA" id="ARBA00011209"/>
    </source>
</evidence>
<keyword evidence="11 16" id="KW-0694">RNA-binding</keyword>
<evidence type="ECO:0000256" key="4">
    <source>
        <dbReference type="ARBA" id="ARBA00022490"/>
    </source>
</evidence>
<dbReference type="InterPro" id="IPR005147">
    <property type="entry name" value="tRNA_synthase_B5-dom"/>
</dbReference>
<evidence type="ECO:0000256" key="14">
    <source>
        <dbReference type="ARBA" id="ARBA00049255"/>
    </source>
</evidence>
<evidence type="ECO:0000256" key="16">
    <source>
        <dbReference type="PROSITE-ProRule" id="PRU00209"/>
    </source>
</evidence>
<dbReference type="SMART" id="SM00873">
    <property type="entry name" value="B3_4"/>
    <property type="match status" value="1"/>
</dbReference>
<reference evidence="20" key="2">
    <citation type="journal article" date="2022" name="Sci. Rep.">
        <title>In silico prediction of the enzymes involved in the degradation of the herbicide molinate by Gulosibacter molinativorax ON4T.</title>
        <authorList>
            <person name="Lopes A.R."/>
            <person name="Bunin E."/>
            <person name="Viana A.T."/>
            <person name="Froufe H."/>
            <person name="Munoz-Merida A."/>
            <person name="Pinho D."/>
            <person name="Figueiredo J."/>
            <person name="Barroso C."/>
            <person name="Vaz-Moreira I."/>
            <person name="Bellanger X."/>
            <person name="Egas C."/>
            <person name="Nunes O.C."/>
        </authorList>
    </citation>
    <scope>NUCLEOTIDE SEQUENCE</scope>
    <source>
        <strain evidence="20">ON4</strain>
    </source>
</reference>
<keyword evidence="4 15" id="KW-0963">Cytoplasm</keyword>
<dbReference type="Pfam" id="PF17759">
    <property type="entry name" value="tRNA_synthFbeta"/>
    <property type="match status" value="1"/>
</dbReference>
<evidence type="ECO:0000256" key="12">
    <source>
        <dbReference type="ARBA" id="ARBA00022917"/>
    </source>
</evidence>
<dbReference type="Gene3D" id="3.30.930.10">
    <property type="entry name" value="Bira Bifunctional Protein, Domain 2"/>
    <property type="match status" value="1"/>
</dbReference>
<dbReference type="SUPFAM" id="SSF54991">
    <property type="entry name" value="Anticodon-binding domain of PheRS"/>
    <property type="match status" value="1"/>
</dbReference>
<evidence type="ECO:0000259" key="18">
    <source>
        <dbReference type="PROSITE" id="PS51447"/>
    </source>
</evidence>
<dbReference type="InterPro" id="IPR012340">
    <property type="entry name" value="NA-bd_OB-fold"/>
</dbReference>
<evidence type="ECO:0000256" key="5">
    <source>
        <dbReference type="ARBA" id="ARBA00022555"/>
    </source>
</evidence>
<comment type="similarity">
    <text evidence="2 15">Belongs to the phenylalanyl-tRNA synthetase beta subunit family. Type 1 subfamily.</text>
</comment>
<dbReference type="Proteomes" id="UP001170379">
    <property type="component" value="Unassembled WGS sequence"/>
</dbReference>
<organism evidence="20 21">
    <name type="scientific">Gulosibacter molinativorax</name>
    <dbReference type="NCBI Taxonomy" id="256821"/>
    <lineage>
        <taxon>Bacteria</taxon>
        <taxon>Bacillati</taxon>
        <taxon>Actinomycetota</taxon>
        <taxon>Actinomycetes</taxon>
        <taxon>Micrococcales</taxon>
        <taxon>Microbacteriaceae</taxon>
        <taxon>Gulosibacter</taxon>
    </lineage>
</organism>
<name>A0ABT7C8N4_9MICO</name>
<evidence type="ECO:0000256" key="15">
    <source>
        <dbReference type="HAMAP-Rule" id="MF_00283"/>
    </source>
</evidence>
<dbReference type="InterPro" id="IPR002547">
    <property type="entry name" value="tRNA-bd_dom"/>
</dbReference>
<evidence type="ECO:0000256" key="6">
    <source>
        <dbReference type="ARBA" id="ARBA00022598"/>
    </source>
</evidence>
<keyword evidence="6 15" id="KW-0436">Ligase</keyword>
<dbReference type="Gene3D" id="3.30.56.10">
    <property type="match status" value="2"/>
</dbReference>
<dbReference type="InterPro" id="IPR020825">
    <property type="entry name" value="Phe-tRNA_synthase-like_B3/B4"/>
</dbReference>
<dbReference type="SUPFAM" id="SSF56037">
    <property type="entry name" value="PheT/TilS domain"/>
    <property type="match status" value="1"/>
</dbReference>
<dbReference type="GO" id="GO:0016874">
    <property type="term" value="F:ligase activity"/>
    <property type="evidence" value="ECO:0007669"/>
    <property type="project" value="UniProtKB-KW"/>
</dbReference>
<dbReference type="InterPro" id="IPR033714">
    <property type="entry name" value="tRNA_bind_bactPheRS"/>
</dbReference>
<dbReference type="InterPro" id="IPR005146">
    <property type="entry name" value="B3/B4_tRNA-bd"/>
</dbReference>
<keyword evidence="5 16" id="KW-0820">tRNA-binding</keyword>
<dbReference type="SUPFAM" id="SSF46955">
    <property type="entry name" value="Putative DNA-binding domain"/>
    <property type="match status" value="1"/>
</dbReference>
<keyword evidence="10 15" id="KW-0460">Magnesium</keyword>
<reference evidence="20" key="1">
    <citation type="submission" date="2018-03" db="EMBL/GenBank/DDBJ databases">
        <authorList>
            <person name="Nunes O.C."/>
            <person name="Lopes A.R."/>
            <person name="Froufe H."/>
            <person name="Munoz-Merida A."/>
            <person name="Barroso C."/>
            <person name="Egas C."/>
        </authorList>
    </citation>
    <scope>NUCLEOTIDE SEQUENCE</scope>
    <source>
        <strain evidence="20">ON4</strain>
    </source>
</reference>
<evidence type="ECO:0000256" key="9">
    <source>
        <dbReference type="ARBA" id="ARBA00022840"/>
    </source>
</evidence>
<keyword evidence="13 15" id="KW-0030">Aminoacyl-tRNA synthetase</keyword>
<dbReference type="InterPro" id="IPR041616">
    <property type="entry name" value="PheRS_beta_core"/>
</dbReference>
<dbReference type="InterPro" id="IPR045060">
    <property type="entry name" value="Phe-tRNA-ligase_IIc_bsu"/>
</dbReference>
<evidence type="ECO:0000256" key="11">
    <source>
        <dbReference type="ARBA" id="ARBA00022884"/>
    </source>
</evidence>
<evidence type="ECO:0000256" key="13">
    <source>
        <dbReference type="ARBA" id="ARBA00023146"/>
    </source>
</evidence>
<gene>
    <name evidence="15" type="primary">pheT</name>
    <name evidence="20" type="ORF">C7K25_09395</name>
</gene>
<feature type="binding site" evidence="15">
    <location>
        <position position="485"/>
    </location>
    <ligand>
        <name>Mg(2+)</name>
        <dbReference type="ChEBI" id="CHEBI:18420"/>
        <note>shared with alpha subunit</note>
    </ligand>
</feature>
<comment type="cofactor">
    <cofactor evidence="15">
        <name>Mg(2+)</name>
        <dbReference type="ChEBI" id="CHEBI:18420"/>
    </cofactor>
    <text evidence="15">Binds 2 magnesium ions per tetramer.</text>
</comment>
<feature type="domain" description="TRNA-binding" evidence="17">
    <location>
        <begin position="40"/>
        <end position="163"/>
    </location>
</feature>
<dbReference type="PROSITE" id="PS51447">
    <property type="entry name" value="FDX_ACB"/>
    <property type="match status" value="1"/>
</dbReference>
<evidence type="ECO:0000313" key="20">
    <source>
        <dbReference type="EMBL" id="MDJ1371576.1"/>
    </source>
</evidence>
<evidence type="ECO:0000256" key="7">
    <source>
        <dbReference type="ARBA" id="ARBA00022723"/>
    </source>
</evidence>
<dbReference type="CDD" id="cd02796">
    <property type="entry name" value="tRNA_bind_bactPheRS"/>
    <property type="match status" value="1"/>
</dbReference>
<dbReference type="InterPro" id="IPR004532">
    <property type="entry name" value="Phe-tRNA-ligase_IIc_bsu_bact"/>
</dbReference>
<keyword evidence="7 15" id="KW-0479">Metal-binding</keyword>
<dbReference type="Gene3D" id="2.40.50.140">
    <property type="entry name" value="Nucleic acid-binding proteins"/>
    <property type="match status" value="1"/>
</dbReference>
<dbReference type="SMART" id="SM00874">
    <property type="entry name" value="B5"/>
    <property type="match status" value="1"/>
</dbReference>
<accession>A0ABT7C8N4</accession>
<dbReference type="InterPro" id="IPR045864">
    <property type="entry name" value="aa-tRNA-synth_II/BPL/LPL"/>
</dbReference>
<sequence>MRAPISWLREYVDVPEDATPREVLDAFVRIGLEDEAIHAAGVSGPVVVGEVLERIPEPQSNGKTINWCQVRVAPEGEQLADGGADVRGIVCGAHNFEAGDFVVVALPGAELPGDFHISARKTYGHVSDGMIASERELGLGDDHAGIIVLGERGITAEPGTPALPLLGLNDVAVEVNVTPDRGYAMSMRGLAREYGHATGASFRDPALRQELADIAQGGVASDPAAVRVPVTIADESAVRGQQISEMFAGFVVTGVDPARATPSWMAQRLRLAGIRSLGLLIDITNYVMLELGQPIHGYDLDKLQGGIHVRRAAAGEKLTTLDGNERKLSDEDILITDDRGPIGLAGVMGGAETELSDTTTNVFIEAANFSSISIARTARRHKLPSEASRRFDRGVDPAVTVPAGARVAELLVSLAGGTLQPVGSVIGEVREREAISLPIGFPAQLMGIDYSRAEVLDSLEAVGCEIRGDRDADVLSVVPPTWRHDLTSEVTLVEEVGRLQGFDRIPAILPQSPEGHGFTREQTLRRQLSDVLAATGKVEVLSYPFLSDTENALFSSPDGSPVSQMKLQNAMDAKAAWMRRSMLPGLVGVAHRNESRGMTDLAIFELGRVFLPVAGVEYGVDELPPLAERPSDEKLAELNDGIPPQPYHLGALLIGDRTAKQPGVEAVDYGWEDAIELVQRVGLATAGDLRVRQGSHQAFHPGRCAEVYIVDAAGTESSVGFAGELHPAVTEERDLPRVVAAVELNVDLILEKSERHVSAGTIVGFPAATQDLSLVVPVSVAAGDVLAAVQSGAGSLLEAIYLVDDYRGRGLEDDQKSLTFALRFRATDRTLTAAEATEAKEAGAARAAELYGATIRA</sequence>
<dbReference type="EC" id="6.1.1.20" evidence="15"/>
<dbReference type="PROSITE" id="PS50886">
    <property type="entry name" value="TRBD"/>
    <property type="match status" value="1"/>
</dbReference>
<protein>
    <recommendedName>
        <fullName evidence="15">Phenylalanine--tRNA ligase beta subunit</fullName>
        <ecNumber evidence="15">6.1.1.20</ecNumber>
    </recommendedName>
    <alternativeName>
        <fullName evidence="15">Phenylalanyl-tRNA synthetase beta subunit</fullName>
        <shortName evidence="15">PheRS</shortName>
    </alternativeName>
</protein>
<keyword evidence="12 15" id="KW-0648">Protein biosynthesis</keyword>
<evidence type="ECO:0000313" key="21">
    <source>
        <dbReference type="Proteomes" id="UP001170379"/>
    </source>
</evidence>
<dbReference type="Pfam" id="PF03147">
    <property type="entry name" value="FDX-ACB"/>
    <property type="match status" value="1"/>
</dbReference>
<keyword evidence="8 15" id="KW-0547">Nucleotide-binding</keyword>
<evidence type="ECO:0000256" key="1">
    <source>
        <dbReference type="ARBA" id="ARBA00004496"/>
    </source>
</evidence>
<comment type="subcellular location">
    <subcellularLocation>
        <location evidence="1 15">Cytoplasm</location>
    </subcellularLocation>
</comment>
<evidence type="ECO:0000256" key="2">
    <source>
        <dbReference type="ARBA" id="ARBA00008653"/>
    </source>
</evidence>
<dbReference type="PROSITE" id="PS51483">
    <property type="entry name" value="B5"/>
    <property type="match status" value="1"/>
</dbReference>
<dbReference type="HAMAP" id="MF_00283">
    <property type="entry name" value="Phe_tRNA_synth_beta1"/>
    <property type="match status" value="1"/>
</dbReference>
<dbReference type="Gene3D" id="3.50.40.10">
    <property type="entry name" value="Phenylalanyl-trna Synthetase, Chain B, domain 3"/>
    <property type="match status" value="1"/>
</dbReference>
<comment type="caution">
    <text evidence="15">Lacks conserved residue(s) required for the propagation of feature annotation.</text>
</comment>
<dbReference type="PANTHER" id="PTHR10947">
    <property type="entry name" value="PHENYLALANYL-TRNA SYNTHETASE BETA CHAIN AND LEUCINE-RICH REPEAT-CONTAINING PROTEIN 47"/>
    <property type="match status" value="1"/>
</dbReference>
<comment type="caution">
    <text evidence="20">The sequence shown here is derived from an EMBL/GenBank/DDBJ whole genome shotgun (WGS) entry which is preliminary data.</text>
</comment>
<dbReference type="SMART" id="SM00896">
    <property type="entry name" value="FDX-ACB"/>
    <property type="match status" value="1"/>
</dbReference>
<feature type="binding site" evidence="15">
    <location>
        <position position="494"/>
    </location>
    <ligand>
        <name>Mg(2+)</name>
        <dbReference type="ChEBI" id="CHEBI:18420"/>
        <note>shared with alpha subunit</note>
    </ligand>
</feature>
<evidence type="ECO:0000256" key="8">
    <source>
        <dbReference type="ARBA" id="ARBA00022741"/>
    </source>
</evidence>